<dbReference type="GO" id="GO:0016787">
    <property type="term" value="F:hydrolase activity"/>
    <property type="evidence" value="ECO:0007669"/>
    <property type="project" value="TreeGrafter"/>
</dbReference>
<dbReference type="GO" id="GO:0016020">
    <property type="term" value="C:membrane"/>
    <property type="evidence" value="ECO:0007669"/>
    <property type="project" value="UniProtKB-SubCell"/>
</dbReference>
<protein>
    <submittedName>
        <fullName evidence="7">Lysoplasmalogenase</fullName>
    </submittedName>
</protein>
<reference evidence="7 8" key="1">
    <citation type="submission" date="2019-07" db="EMBL/GenBank/DDBJ databases">
        <authorList>
            <person name="Kim J."/>
        </authorList>
    </citation>
    <scope>NUCLEOTIDE SEQUENCE [LARGE SCALE GENOMIC DNA]</scope>
    <source>
        <strain evidence="7 8">N4</strain>
    </source>
</reference>
<keyword evidence="3 6" id="KW-0812">Transmembrane</keyword>
<evidence type="ECO:0000256" key="1">
    <source>
        <dbReference type="ARBA" id="ARBA00004141"/>
    </source>
</evidence>
<feature type="transmembrane region" description="Helical" evidence="6">
    <location>
        <begin position="76"/>
        <end position="96"/>
    </location>
</feature>
<keyword evidence="8" id="KW-1185">Reference proteome</keyword>
<feature type="transmembrane region" description="Helical" evidence="6">
    <location>
        <begin position="252"/>
        <end position="274"/>
    </location>
</feature>
<feature type="transmembrane region" description="Helical" evidence="6">
    <location>
        <begin position="190"/>
        <end position="213"/>
    </location>
</feature>
<comment type="caution">
    <text evidence="7">The sequence shown here is derived from an EMBL/GenBank/DDBJ whole genome shotgun (WGS) entry which is preliminary data.</text>
</comment>
<evidence type="ECO:0000256" key="4">
    <source>
        <dbReference type="ARBA" id="ARBA00022989"/>
    </source>
</evidence>
<evidence type="ECO:0000256" key="3">
    <source>
        <dbReference type="ARBA" id="ARBA00022692"/>
    </source>
</evidence>
<evidence type="ECO:0000256" key="2">
    <source>
        <dbReference type="ARBA" id="ARBA00007375"/>
    </source>
</evidence>
<keyword evidence="4 6" id="KW-1133">Transmembrane helix</keyword>
<dbReference type="PANTHER" id="PTHR31885:SF6">
    <property type="entry name" value="GH04784P"/>
    <property type="match status" value="1"/>
</dbReference>
<dbReference type="EMBL" id="VNJK01000001">
    <property type="protein sequence ID" value="TVX93650.1"/>
    <property type="molecule type" value="Genomic_DNA"/>
</dbReference>
<dbReference type="OrthoDB" id="153043at2"/>
<organism evidence="7 8">
    <name type="scientific">Paenibacillus agilis</name>
    <dbReference type="NCBI Taxonomy" id="3020863"/>
    <lineage>
        <taxon>Bacteria</taxon>
        <taxon>Bacillati</taxon>
        <taxon>Bacillota</taxon>
        <taxon>Bacilli</taxon>
        <taxon>Bacillales</taxon>
        <taxon>Paenibacillaceae</taxon>
        <taxon>Paenibacillus</taxon>
    </lineage>
</organism>
<feature type="transmembrane region" description="Helical" evidence="6">
    <location>
        <begin position="102"/>
        <end position="123"/>
    </location>
</feature>
<gene>
    <name evidence="7" type="ORF">FPZ44_11620</name>
</gene>
<keyword evidence="5 6" id="KW-0472">Membrane</keyword>
<feature type="transmembrane region" description="Helical" evidence="6">
    <location>
        <begin position="44"/>
        <end position="64"/>
    </location>
</feature>
<name>A0A559J186_9BACL</name>
<feature type="transmembrane region" description="Helical" evidence="6">
    <location>
        <begin position="157"/>
        <end position="178"/>
    </location>
</feature>
<feature type="transmembrane region" description="Helical" evidence="6">
    <location>
        <begin position="219"/>
        <end position="240"/>
    </location>
</feature>
<dbReference type="PANTHER" id="PTHR31885">
    <property type="entry name" value="GH04784P"/>
    <property type="match status" value="1"/>
</dbReference>
<evidence type="ECO:0000313" key="8">
    <source>
        <dbReference type="Proteomes" id="UP000318102"/>
    </source>
</evidence>
<dbReference type="InterPro" id="IPR012506">
    <property type="entry name" value="TMEM86B-like"/>
</dbReference>
<evidence type="ECO:0000313" key="7">
    <source>
        <dbReference type="EMBL" id="TVX93650.1"/>
    </source>
</evidence>
<dbReference type="AlphaFoldDB" id="A0A559J186"/>
<comment type="similarity">
    <text evidence="2">Belongs to the TMEM86 family.</text>
</comment>
<feature type="transmembrane region" description="Helical" evidence="6">
    <location>
        <begin position="130"/>
        <end position="151"/>
    </location>
</feature>
<accession>A0A559J186</accession>
<comment type="subcellular location">
    <subcellularLocation>
        <location evidence="1">Membrane</location>
        <topology evidence="1">Multi-pass membrane protein</topology>
    </subcellularLocation>
</comment>
<dbReference type="Proteomes" id="UP000318102">
    <property type="component" value="Unassembled WGS sequence"/>
</dbReference>
<dbReference type="Pfam" id="PF07947">
    <property type="entry name" value="YhhN"/>
    <property type="match status" value="1"/>
</dbReference>
<evidence type="ECO:0000256" key="5">
    <source>
        <dbReference type="ARBA" id="ARBA00023136"/>
    </source>
</evidence>
<evidence type="ECO:0000256" key="6">
    <source>
        <dbReference type="SAM" id="Phobius"/>
    </source>
</evidence>
<sequence>MEVQLDIRWIMSFIRNVKITLNQIRLKMNLITYWEVKITLNNSIWIIVGIAQLCTIITAAFQASQDVSGQRKFPKMLCMLFSSLLVVTSWLVAASADFATPYVWLAAGMSLSFIGDLSMAALLPWRHPIIGGMITFGLGHLCYMISFTQIADSNGLTIYNEAFIACAIVLIVTQLYVWRRILNVPTQPRAIVNGAAVYGLLVGFTAVYAAGLWQAVGGLWLLPLVGGLLFVWSDFLIGWFDIGGRKMRNPRLWIWITYGIAQICIVYAPLVHLLQ</sequence>
<proteinExistence type="inferred from homology"/>